<evidence type="ECO:0000313" key="2">
    <source>
        <dbReference type="Proteomes" id="UP000002414"/>
    </source>
</evidence>
<dbReference type="RefSeq" id="YP_001468909.1">
    <property type="nucleotide sequence ID" value="NC_009816.1"/>
</dbReference>
<organism evidence="1 2">
    <name type="scientific">Corynebacterium phage P1201</name>
    <dbReference type="NCBI Taxonomy" id="384848"/>
    <lineage>
        <taxon>Viruses</taxon>
        <taxon>Duplodnaviria</taxon>
        <taxon>Heunggongvirae</taxon>
        <taxon>Uroviricota</taxon>
        <taxon>Caudoviricetes</taxon>
        <taxon>Zierdtviridae</taxon>
        <taxon>Toshachvirinae</taxon>
        <taxon>Chunghsingvirus</taxon>
        <taxon>Chunghsingvirus P1201</taxon>
        <taxon>Corynebacterium virus P1201</taxon>
    </lineage>
</organism>
<name>A7IY78_9CAUD</name>
<accession>A7IY78</accession>
<dbReference type="EMBL" id="DQ499600">
    <property type="protein sequence ID" value="ABF57461.1"/>
    <property type="molecule type" value="Genomic_DNA"/>
</dbReference>
<dbReference type="GeneID" id="5745454"/>
<reference evidence="1 2" key="1">
    <citation type="journal article" date="2008" name="Virology">
        <title>Genome sequence of the lytic bacteriophage P1201 from Corynebacterium glutamicum NCHU 87078: Evolutionary relationships to phages from Corynebacterineae.</title>
        <authorList>
            <person name="Chen C.L."/>
            <person name="Pan T.Y."/>
            <person name="Kan S.C."/>
            <person name="Kuan Y.C."/>
            <person name="Hong L.Y."/>
            <person name="Chiu K.R."/>
            <person name="Sheu C.S."/>
            <person name="Yang J.S."/>
            <person name="Hsu W.H."/>
            <person name="Hu H.Y."/>
        </authorList>
    </citation>
    <scope>NUCLEOTIDE SEQUENCE</scope>
</reference>
<keyword evidence="2" id="KW-1185">Reference proteome</keyword>
<proteinExistence type="predicted"/>
<dbReference type="Proteomes" id="UP000002414">
    <property type="component" value="Segment"/>
</dbReference>
<sequence length="39" mass="4635">MTRSMDYYSQGGPLSFIEENQMEWLKIEGIYDFSNPEMP</sequence>
<dbReference type="KEGG" id="vg:5745454"/>
<evidence type="ECO:0000313" key="1">
    <source>
        <dbReference type="EMBL" id="ABF57461.1"/>
    </source>
</evidence>
<protein>
    <submittedName>
        <fullName evidence="1">Gp7</fullName>
    </submittedName>
</protein>